<organism evidence="1 2">
    <name type="scientific">Streptomyces kaniharaensis</name>
    <dbReference type="NCBI Taxonomy" id="212423"/>
    <lineage>
        <taxon>Bacteria</taxon>
        <taxon>Bacillati</taxon>
        <taxon>Actinomycetota</taxon>
        <taxon>Actinomycetes</taxon>
        <taxon>Kitasatosporales</taxon>
        <taxon>Streptomycetaceae</taxon>
        <taxon>Streptomyces</taxon>
    </lineage>
</organism>
<dbReference type="Gene3D" id="2.30.320.10">
    <property type="entry name" value="YwqG-like"/>
    <property type="match status" value="1"/>
</dbReference>
<gene>
    <name evidence="1" type="ORF">F7Q99_37450</name>
</gene>
<sequence>MAEPSLTDAADDGHLPIPYDLYAAIRKRADERTAPLVDGLIRSSLALAPALALTPDTADESVEGPVAGRLGGLPALADGVEWPEYAGHPMQLVAQLDCAGLAGAHAGGDGGRWPLPADGLLLFFHDDRFSDFAGRGCRVLHVPEGAPLRPAPAGRDDFPPLPAVPVRARWVLSAPSYQDRELEDLFPDDFMIALDLSSDFRDHLPRPDVRVLGWCDTDTGRHEGHRPLLQVEGSAADADWGEAVNVSFWITDEDLAAGRFDRVRQGVEVA</sequence>
<evidence type="ECO:0000313" key="2">
    <source>
        <dbReference type="Proteomes" id="UP000450000"/>
    </source>
</evidence>
<accession>A0A6N7L3C6</accession>
<dbReference type="SUPFAM" id="SSF103032">
    <property type="entry name" value="Hypothetical protein YwqG"/>
    <property type="match status" value="1"/>
</dbReference>
<dbReference type="EMBL" id="WBOF01000006">
    <property type="protein sequence ID" value="MQS17725.1"/>
    <property type="molecule type" value="Genomic_DNA"/>
</dbReference>
<dbReference type="AlphaFoldDB" id="A0A6N7L3C6"/>
<protein>
    <submittedName>
        <fullName evidence="1">DUF1963 domain-containing protein</fullName>
    </submittedName>
</protein>
<dbReference type="Proteomes" id="UP000450000">
    <property type="component" value="Unassembled WGS sequence"/>
</dbReference>
<keyword evidence="2" id="KW-1185">Reference proteome</keyword>
<dbReference type="Pfam" id="PF09234">
    <property type="entry name" value="DUF1963"/>
    <property type="match status" value="1"/>
</dbReference>
<dbReference type="OrthoDB" id="4775619at2"/>
<dbReference type="InterPro" id="IPR015315">
    <property type="entry name" value="DUF1963"/>
</dbReference>
<name>A0A6N7L3C6_9ACTN</name>
<comment type="caution">
    <text evidence="1">The sequence shown here is derived from an EMBL/GenBank/DDBJ whole genome shotgun (WGS) entry which is preliminary data.</text>
</comment>
<dbReference type="InterPro" id="IPR035948">
    <property type="entry name" value="YwqG-like_sf"/>
</dbReference>
<evidence type="ECO:0000313" key="1">
    <source>
        <dbReference type="EMBL" id="MQS17725.1"/>
    </source>
</evidence>
<reference evidence="1 2" key="1">
    <citation type="submission" date="2019-09" db="EMBL/GenBank/DDBJ databases">
        <title>Genome Sequences of Streptomyces kaniharaensis ATCC 21070.</title>
        <authorList>
            <person name="Zhu W."/>
            <person name="De Crecy-Lagard V."/>
            <person name="Richards N.G."/>
        </authorList>
    </citation>
    <scope>NUCLEOTIDE SEQUENCE [LARGE SCALE GENOMIC DNA]</scope>
    <source>
        <strain evidence="1 2">SF-557</strain>
    </source>
</reference>
<proteinExistence type="predicted"/>
<dbReference type="RefSeq" id="WP_153471169.1">
    <property type="nucleotide sequence ID" value="NZ_WBOF01000006.1"/>
</dbReference>